<evidence type="ECO:0000259" key="9">
    <source>
        <dbReference type="Pfam" id="PF03175"/>
    </source>
</evidence>
<proteinExistence type="inferred from homology"/>
<protein>
    <recommendedName>
        <fullName evidence="2">DNA-directed DNA polymerase</fullName>
        <ecNumber evidence="2">2.7.7.7</ecNumber>
    </recommendedName>
</protein>
<evidence type="ECO:0000256" key="5">
    <source>
        <dbReference type="ARBA" id="ARBA00022705"/>
    </source>
</evidence>
<dbReference type="Proteomes" id="UP001249851">
    <property type="component" value="Unassembled WGS sequence"/>
</dbReference>
<evidence type="ECO:0000256" key="4">
    <source>
        <dbReference type="ARBA" id="ARBA00022695"/>
    </source>
</evidence>
<dbReference type="GO" id="GO:0003677">
    <property type="term" value="F:DNA binding"/>
    <property type="evidence" value="ECO:0007669"/>
    <property type="project" value="UniProtKB-KW"/>
</dbReference>
<evidence type="ECO:0000256" key="8">
    <source>
        <dbReference type="ARBA" id="ARBA00049244"/>
    </source>
</evidence>
<comment type="caution">
    <text evidence="10">The sequence shown here is derived from an EMBL/GenBank/DDBJ whole genome shotgun (WGS) entry which is preliminary data.</text>
</comment>
<feature type="domain" description="DNA-directed DNA polymerase family B mitochondria/virus" evidence="9">
    <location>
        <begin position="702"/>
        <end position="866"/>
    </location>
</feature>
<evidence type="ECO:0000313" key="11">
    <source>
        <dbReference type="Proteomes" id="UP001249851"/>
    </source>
</evidence>
<evidence type="ECO:0000256" key="1">
    <source>
        <dbReference type="ARBA" id="ARBA00005755"/>
    </source>
</evidence>
<keyword evidence="3" id="KW-0808">Transferase</keyword>
<name>A0AAD9UU01_ACRCE</name>
<dbReference type="GO" id="GO:0006260">
    <property type="term" value="P:DNA replication"/>
    <property type="evidence" value="ECO:0007669"/>
    <property type="project" value="UniProtKB-KW"/>
</dbReference>
<reference evidence="10" key="2">
    <citation type="journal article" date="2023" name="Science">
        <title>Genomic signatures of disease resistance in endangered staghorn corals.</title>
        <authorList>
            <person name="Vollmer S.V."/>
            <person name="Selwyn J.D."/>
            <person name="Despard B.A."/>
            <person name="Roesel C.L."/>
        </authorList>
    </citation>
    <scope>NUCLEOTIDE SEQUENCE</scope>
    <source>
        <strain evidence="10">K2</strain>
    </source>
</reference>
<dbReference type="SUPFAM" id="SSF53098">
    <property type="entry name" value="Ribonuclease H-like"/>
    <property type="match status" value="1"/>
</dbReference>
<evidence type="ECO:0000256" key="7">
    <source>
        <dbReference type="ARBA" id="ARBA00023125"/>
    </source>
</evidence>
<organism evidence="10 11">
    <name type="scientific">Acropora cervicornis</name>
    <name type="common">Staghorn coral</name>
    <dbReference type="NCBI Taxonomy" id="6130"/>
    <lineage>
        <taxon>Eukaryota</taxon>
        <taxon>Metazoa</taxon>
        <taxon>Cnidaria</taxon>
        <taxon>Anthozoa</taxon>
        <taxon>Hexacorallia</taxon>
        <taxon>Scleractinia</taxon>
        <taxon>Astrocoeniina</taxon>
        <taxon>Acroporidae</taxon>
        <taxon>Acropora</taxon>
    </lineage>
</organism>
<keyword evidence="4" id="KW-0548">Nucleotidyltransferase</keyword>
<accession>A0AAD9UU01</accession>
<dbReference type="PANTHER" id="PTHR33568:SF3">
    <property type="entry name" value="DNA-DIRECTED DNA POLYMERASE"/>
    <property type="match status" value="1"/>
</dbReference>
<comment type="catalytic activity">
    <reaction evidence="8">
        <text>DNA(n) + a 2'-deoxyribonucleoside 5'-triphosphate = DNA(n+1) + diphosphate</text>
        <dbReference type="Rhea" id="RHEA:22508"/>
        <dbReference type="Rhea" id="RHEA-COMP:17339"/>
        <dbReference type="Rhea" id="RHEA-COMP:17340"/>
        <dbReference type="ChEBI" id="CHEBI:33019"/>
        <dbReference type="ChEBI" id="CHEBI:61560"/>
        <dbReference type="ChEBI" id="CHEBI:173112"/>
        <dbReference type="EC" id="2.7.7.7"/>
    </reaction>
</comment>
<dbReference type="GO" id="GO:0003887">
    <property type="term" value="F:DNA-directed DNA polymerase activity"/>
    <property type="evidence" value="ECO:0007669"/>
    <property type="project" value="UniProtKB-KW"/>
</dbReference>
<dbReference type="Gene3D" id="3.40.960.10">
    <property type="entry name" value="VSR Endonuclease"/>
    <property type="match status" value="1"/>
</dbReference>
<dbReference type="Pfam" id="PF03175">
    <property type="entry name" value="DNA_pol_B_2"/>
    <property type="match status" value="1"/>
</dbReference>
<dbReference type="InterPro" id="IPR036397">
    <property type="entry name" value="RNaseH_sf"/>
</dbReference>
<gene>
    <name evidence="10" type="ORF">P5673_029854</name>
</gene>
<evidence type="ECO:0000256" key="2">
    <source>
        <dbReference type="ARBA" id="ARBA00012417"/>
    </source>
</evidence>
<dbReference type="EMBL" id="JARQWQ010000123">
    <property type="protein sequence ID" value="KAK2549605.1"/>
    <property type="molecule type" value="Genomic_DNA"/>
</dbReference>
<evidence type="ECO:0000256" key="6">
    <source>
        <dbReference type="ARBA" id="ARBA00022932"/>
    </source>
</evidence>
<comment type="similarity">
    <text evidence="1">Belongs to the DNA polymerase type-B family.</text>
</comment>
<dbReference type="PANTHER" id="PTHR33568">
    <property type="entry name" value="DNA POLYMERASE"/>
    <property type="match status" value="1"/>
</dbReference>
<dbReference type="InterPro" id="IPR012337">
    <property type="entry name" value="RNaseH-like_sf"/>
</dbReference>
<keyword evidence="11" id="KW-1185">Reference proteome</keyword>
<dbReference type="GO" id="GO:0000166">
    <property type="term" value="F:nucleotide binding"/>
    <property type="evidence" value="ECO:0007669"/>
    <property type="project" value="InterPro"/>
</dbReference>
<dbReference type="InterPro" id="IPR004868">
    <property type="entry name" value="DNA-dir_DNA_pol_B_mt/vir"/>
</dbReference>
<evidence type="ECO:0000256" key="3">
    <source>
        <dbReference type="ARBA" id="ARBA00022679"/>
    </source>
</evidence>
<dbReference type="Gene3D" id="3.30.420.10">
    <property type="entry name" value="Ribonuclease H-like superfamily/Ribonuclease H"/>
    <property type="match status" value="1"/>
</dbReference>
<dbReference type="AlphaFoldDB" id="A0AAD9UU01"/>
<sequence length="1061" mass="122206">MVDLREKLMIYVRSMGATEVPESTKKHFRRKLEKEFGDLLQFEDLLNNNKLFVLPKNRSKVQVAREVVTVSQQLDNRYTPAKVKEIQQIGLHIRDAVLSNNTEMSWPPKPSELCENAFNLPPESWVFQCENIILGVNTNYGLKRHQVFKYAYLHHHKNNRMRGMLSILIEDFPFLPITKVQRFDCRYSLLTQDKVMADQSQKQSCTEDVDDDKCIEAVKDFEQRGGRFEFDLIPGEDRRVRRFGLRRRVFQARLQVANPLFPSGDLGSAIEEALIRAINRVLNDDEKDLKDDDYLLINFQSDRFQTAYQSSKMRLDAWKQWDPCVGNIMHEMSCKLNSNEQFQLNDSFQLQVTIAEDPGRGSGSHRRGLSWGNVGAMEFITKKGCMIRIRNQDQLCCARALVTVKAHADEIACKQLPFGYAALRDGRPCQGRLASELHTAAGVPEGPCGLPDKGDRYFKGMRDNLFRTSPYRCPILRLVKIGDHFHGCTSYAAFFNKSYYCDECDREYNVEDYANHPCDGRKCHACHQKGCLEYKTTRQNRTRPILPCQDCHRMFYGSLCLANHRRYQTRSGVLASREAGTRVCDILARCVICCKQLQGRELRDHRCGYGNCPTCFKIVELRTHQCFMQKVVEEKEQRGQNSNAKVGLRPRLVYADFEAIQDHGIHTPNLICWECEDDDTQFAEYGTNCCQTFLDWATNKAEVEKRCIIIVFHNFKGYDGMFILRKLYEEGRKVSSQICVGSKPLASFPATFGLTELKKGFFPHLFNTVANQTYVGPIPAKDYYDPEGMSEAKCTEFTEWHDVQTAKGYVFNMKIEIIAYCQSDVRMLKEGCLRFQKEFEEQAGFNPFEKCITIASSCMRYFRKVWLQPNLIAVEPSLGWHGSRTNQSMKALEWLHWCEHKLRPHSSSEDGHISQHLLKGEDPIADRIAHMGNRGEDRVRTSCHKYEVDGFDKVTKTVYEFHGCYIHGCPRCHKGETRNKSRLHPDRTLGELFEETEAKETNLRASGYNVVTMWECDWERLKQQSAENSFSPCAARVSTLRWANGTCLRGPGYVLTLPSSG</sequence>
<evidence type="ECO:0000313" key="10">
    <source>
        <dbReference type="EMBL" id="KAK2549605.1"/>
    </source>
</evidence>
<dbReference type="EC" id="2.7.7.7" evidence="2"/>
<keyword evidence="5" id="KW-0235">DNA replication</keyword>
<keyword evidence="6" id="KW-0239">DNA-directed DNA polymerase</keyword>
<keyword evidence="7" id="KW-0238">DNA-binding</keyword>
<reference evidence="10" key="1">
    <citation type="journal article" date="2023" name="G3 (Bethesda)">
        <title>Whole genome assembly and annotation of the endangered Caribbean coral Acropora cervicornis.</title>
        <authorList>
            <person name="Selwyn J.D."/>
            <person name="Vollmer S.V."/>
        </authorList>
    </citation>
    <scope>NUCLEOTIDE SEQUENCE</scope>
    <source>
        <strain evidence="10">K2</strain>
    </source>
</reference>